<evidence type="ECO:0000313" key="2">
    <source>
        <dbReference type="EMBL" id="JAS16740.1"/>
    </source>
</evidence>
<protein>
    <submittedName>
        <fullName evidence="2">Uncharacterized protein</fullName>
    </submittedName>
</protein>
<dbReference type="EMBL" id="GEDC01020558">
    <property type="protein sequence ID" value="JAS16740.1"/>
    <property type="molecule type" value="Transcribed_RNA"/>
</dbReference>
<feature type="non-terminal residue" evidence="2">
    <location>
        <position position="112"/>
    </location>
</feature>
<reference evidence="2" key="1">
    <citation type="submission" date="2015-12" db="EMBL/GenBank/DDBJ databases">
        <title>De novo transcriptome assembly of four potential Pierce s Disease insect vectors from Arizona vineyards.</title>
        <authorList>
            <person name="Tassone E.E."/>
        </authorList>
    </citation>
    <scope>NUCLEOTIDE SEQUENCE</scope>
</reference>
<sequence>MAEASGSSSIVLTATFGSEDKTDCTSPSPTETECAEDKSAINAGPSSDEGTPSNVLVAEITKSTKDNANIDNSDCEGEEIEDCEEDEGWFWSEPAASDDECLLSNSVSEGLS</sequence>
<organism evidence="2">
    <name type="scientific">Clastoptera arizonana</name>
    <name type="common">Arizona spittle bug</name>
    <dbReference type="NCBI Taxonomy" id="38151"/>
    <lineage>
        <taxon>Eukaryota</taxon>
        <taxon>Metazoa</taxon>
        <taxon>Ecdysozoa</taxon>
        <taxon>Arthropoda</taxon>
        <taxon>Hexapoda</taxon>
        <taxon>Insecta</taxon>
        <taxon>Pterygota</taxon>
        <taxon>Neoptera</taxon>
        <taxon>Paraneoptera</taxon>
        <taxon>Hemiptera</taxon>
        <taxon>Auchenorrhyncha</taxon>
        <taxon>Cercopoidea</taxon>
        <taxon>Clastopteridae</taxon>
        <taxon>Clastoptera</taxon>
    </lineage>
</organism>
<accession>A0A1B6CTE5</accession>
<gene>
    <name evidence="2" type="ORF">g.5284</name>
</gene>
<proteinExistence type="predicted"/>
<feature type="compositionally biased region" description="Polar residues" evidence="1">
    <location>
        <begin position="44"/>
        <end position="53"/>
    </location>
</feature>
<feature type="compositionally biased region" description="Polar residues" evidence="1">
    <location>
        <begin position="1"/>
        <end position="16"/>
    </location>
</feature>
<feature type="region of interest" description="Disordered" evidence="1">
    <location>
        <begin position="1"/>
        <end position="53"/>
    </location>
</feature>
<dbReference type="AlphaFoldDB" id="A0A1B6CTE5"/>
<evidence type="ECO:0000256" key="1">
    <source>
        <dbReference type="SAM" id="MobiDB-lite"/>
    </source>
</evidence>
<name>A0A1B6CTE5_9HEMI</name>